<dbReference type="Proteomes" id="UP000054485">
    <property type="component" value="Unassembled WGS sequence"/>
</dbReference>
<keyword evidence="3 4" id="KW-0620">Polyamine biosynthesis</keyword>
<feature type="transmembrane region" description="Helical" evidence="5">
    <location>
        <begin position="102"/>
        <end position="124"/>
    </location>
</feature>
<proteinExistence type="inferred from homology"/>
<dbReference type="Gene3D" id="3.40.50.150">
    <property type="entry name" value="Vaccinia Virus protein VP39"/>
    <property type="match status" value="1"/>
</dbReference>
<feature type="transmembrane region" description="Helical" evidence="5">
    <location>
        <begin position="72"/>
        <end position="90"/>
    </location>
</feature>
<protein>
    <recommendedName>
        <fullName evidence="6">PABS domain-containing protein</fullName>
    </recommendedName>
</protein>
<dbReference type="SUPFAM" id="SSF53335">
    <property type="entry name" value="S-adenosyl-L-methionine-dependent methyltransferases"/>
    <property type="match status" value="1"/>
</dbReference>
<dbReference type="OrthoDB" id="2016285at2759"/>
<dbReference type="AlphaFoldDB" id="A0A0D0BA93"/>
<dbReference type="HOGENOM" id="CLU_017511_1_0_1"/>
<keyword evidence="8" id="KW-1185">Reference proteome</keyword>
<reference evidence="8" key="2">
    <citation type="submission" date="2015-01" db="EMBL/GenBank/DDBJ databases">
        <title>Evolutionary Origins and Diversification of the Mycorrhizal Mutualists.</title>
        <authorList>
            <consortium name="DOE Joint Genome Institute"/>
            <consortium name="Mycorrhizal Genomics Consortium"/>
            <person name="Kohler A."/>
            <person name="Kuo A."/>
            <person name="Nagy L.G."/>
            <person name="Floudas D."/>
            <person name="Copeland A."/>
            <person name="Barry K.W."/>
            <person name="Cichocki N."/>
            <person name="Veneault-Fourrey C."/>
            <person name="LaButti K."/>
            <person name="Lindquist E.A."/>
            <person name="Lipzen A."/>
            <person name="Lundell T."/>
            <person name="Morin E."/>
            <person name="Murat C."/>
            <person name="Riley R."/>
            <person name="Ohm R."/>
            <person name="Sun H."/>
            <person name="Tunlid A."/>
            <person name="Henrissat B."/>
            <person name="Grigoriev I.V."/>
            <person name="Hibbett D.S."/>
            <person name="Martin F."/>
        </authorList>
    </citation>
    <scope>NUCLEOTIDE SEQUENCE [LARGE SCALE GENOMIC DNA]</scope>
    <source>
        <strain evidence="8">UH-Slu-Lm8-n1</strain>
    </source>
</reference>
<keyword evidence="5" id="KW-1133">Transmembrane helix</keyword>
<evidence type="ECO:0000256" key="1">
    <source>
        <dbReference type="ARBA" id="ARBA00007867"/>
    </source>
</evidence>
<sequence length="588" mass="64173">MSTNSELATWTSARSSLSILAVSIALSLFTTAYENSIIPLFASIPTLKYLGHIVHTSTAFAVITPNLSSSKILLILGCLLLLAPHTSYWISVHAARFKDPIYSPLVTHVIVLAPVVYFSVSLAMSVDPTLALIVLAANALQLRPLLMLLFSAISLEASNNVVFTVLGCVCLAVYGGIKVYVGRHSAHPNALNTQSTVALSVIPLVFVALLSLSPALRSPTLVDSIITPYNSPTYPLRILNSTQSKTGVVVVGEILPPVDRSSTPLHSIRYLRVSHSLLGGVWIGDEVASLDSSPPLTDQDGTPLGDSIYSAFVLQEAVRLVNSTPQGRKGEYKHALIIGLGTGISANAFARHGIATTIVEIDPAVYDAARQYFGLSDPGNNNVFLQDARGWVRSRRAMVEAEDPSSIKYDVVVHDCFSGGGVPEHLFSIEFWNDLKTIMSPEGVIAVNFAGKIASNSSQAILATLLQAFGQCRAFHDHVEPIPQEQLHSTFVNIVFFCSPSSTPLTFRPAIEEDYLHSYLRRHILSSLVKREINHIQIGDSSIWSATTEEKIILTDAHNTLNTWQEREALDHWKLMREMIPDVVWETY</sequence>
<dbReference type="PROSITE" id="PS51006">
    <property type="entry name" value="PABS_2"/>
    <property type="match status" value="1"/>
</dbReference>
<name>A0A0D0BA93_9AGAM</name>
<comment type="similarity">
    <text evidence="1">Belongs to the spermidine/spermine synthase family.</text>
</comment>
<evidence type="ECO:0000256" key="5">
    <source>
        <dbReference type="SAM" id="Phobius"/>
    </source>
</evidence>
<evidence type="ECO:0000313" key="8">
    <source>
        <dbReference type="Proteomes" id="UP000054485"/>
    </source>
</evidence>
<feature type="transmembrane region" description="Helical" evidence="5">
    <location>
        <begin position="157"/>
        <end position="177"/>
    </location>
</feature>
<accession>A0A0D0BA93</accession>
<feature type="domain" description="PABS" evidence="6">
    <location>
        <begin position="331"/>
        <end position="500"/>
    </location>
</feature>
<dbReference type="GO" id="GO:0016740">
    <property type="term" value="F:transferase activity"/>
    <property type="evidence" value="ECO:0007669"/>
    <property type="project" value="UniProtKB-UniRule"/>
</dbReference>
<feature type="active site" description="Proton acceptor" evidence="4">
    <location>
        <position position="415"/>
    </location>
</feature>
<dbReference type="InParanoid" id="A0A0D0BA93"/>
<dbReference type="InterPro" id="IPR030374">
    <property type="entry name" value="PABS"/>
</dbReference>
<dbReference type="EMBL" id="KN835156">
    <property type="protein sequence ID" value="KIK46639.1"/>
    <property type="molecule type" value="Genomic_DNA"/>
</dbReference>
<dbReference type="PANTHER" id="PTHR43317">
    <property type="entry name" value="THERMOSPERMINE SYNTHASE ACAULIS5"/>
    <property type="match status" value="1"/>
</dbReference>
<dbReference type="STRING" id="930992.A0A0D0BA93"/>
<feature type="transmembrane region" description="Helical" evidence="5">
    <location>
        <begin position="12"/>
        <end position="33"/>
    </location>
</feature>
<feature type="transmembrane region" description="Helical" evidence="5">
    <location>
        <begin position="197"/>
        <end position="216"/>
    </location>
</feature>
<evidence type="ECO:0000313" key="7">
    <source>
        <dbReference type="EMBL" id="KIK46639.1"/>
    </source>
</evidence>
<keyword evidence="2 4" id="KW-0808">Transferase</keyword>
<gene>
    <name evidence="7" type="ORF">CY34DRAFT_800155</name>
</gene>
<dbReference type="GO" id="GO:0006596">
    <property type="term" value="P:polyamine biosynthetic process"/>
    <property type="evidence" value="ECO:0007669"/>
    <property type="project" value="UniProtKB-UniRule"/>
</dbReference>
<dbReference type="CDD" id="cd02440">
    <property type="entry name" value="AdoMet_MTases"/>
    <property type="match status" value="1"/>
</dbReference>
<evidence type="ECO:0000256" key="3">
    <source>
        <dbReference type="ARBA" id="ARBA00023115"/>
    </source>
</evidence>
<dbReference type="NCBIfam" id="NF037959">
    <property type="entry name" value="MFS_SpdSyn"/>
    <property type="match status" value="1"/>
</dbReference>
<reference evidence="7 8" key="1">
    <citation type="submission" date="2014-04" db="EMBL/GenBank/DDBJ databases">
        <authorList>
            <consortium name="DOE Joint Genome Institute"/>
            <person name="Kuo A."/>
            <person name="Ruytinx J."/>
            <person name="Rineau F."/>
            <person name="Colpaert J."/>
            <person name="Kohler A."/>
            <person name="Nagy L.G."/>
            <person name="Floudas D."/>
            <person name="Copeland A."/>
            <person name="Barry K.W."/>
            <person name="Cichocki N."/>
            <person name="Veneault-Fourrey C."/>
            <person name="LaButti K."/>
            <person name="Lindquist E.A."/>
            <person name="Lipzen A."/>
            <person name="Lundell T."/>
            <person name="Morin E."/>
            <person name="Murat C."/>
            <person name="Sun H."/>
            <person name="Tunlid A."/>
            <person name="Henrissat B."/>
            <person name="Grigoriev I.V."/>
            <person name="Hibbett D.S."/>
            <person name="Martin F."/>
            <person name="Nordberg H.P."/>
            <person name="Cantor M.N."/>
            <person name="Hua S.X."/>
        </authorList>
    </citation>
    <scope>NUCLEOTIDE SEQUENCE [LARGE SCALE GENOMIC DNA]</scope>
    <source>
        <strain evidence="7 8">UH-Slu-Lm8-n1</strain>
    </source>
</reference>
<organism evidence="7 8">
    <name type="scientific">Suillus luteus UH-Slu-Lm8-n1</name>
    <dbReference type="NCBI Taxonomy" id="930992"/>
    <lineage>
        <taxon>Eukaryota</taxon>
        <taxon>Fungi</taxon>
        <taxon>Dikarya</taxon>
        <taxon>Basidiomycota</taxon>
        <taxon>Agaricomycotina</taxon>
        <taxon>Agaricomycetes</taxon>
        <taxon>Agaricomycetidae</taxon>
        <taxon>Boletales</taxon>
        <taxon>Suillineae</taxon>
        <taxon>Suillaceae</taxon>
        <taxon>Suillus</taxon>
    </lineage>
</organism>
<evidence type="ECO:0000259" key="6">
    <source>
        <dbReference type="PROSITE" id="PS51006"/>
    </source>
</evidence>
<keyword evidence="5" id="KW-0472">Membrane</keyword>
<evidence type="ECO:0000256" key="2">
    <source>
        <dbReference type="ARBA" id="ARBA00022679"/>
    </source>
</evidence>
<dbReference type="InterPro" id="IPR029063">
    <property type="entry name" value="SAM-dependent_MTases_sf"/>
</dbReference>
<evidence type="ECO:0000256" key="4">
    <source>
        <dbReference type="PROSITE-ProRule" id="PRU00354"/>
    </source>
</evidence>
<dbReference type="Pfam" id="PF01564">
    <property type="entry name" value="Spermine_synth"/>
    <property type="match status" value="1"/>
</dbReference>
<dbReference type="PANTHER" id="PTHR43317:SF1">
    <property type="entry name" value="THERMOSPERMINE SYNTHASE ACAULIS5"/>
    <property type="match status" value="1"/>
</dbReference>
<keyword evidence="5" id="KW-0812">Transmembrane</keyword>